<feature type="domain" description="PA14" evidence="3">
    <location>
        <begin position="144"/>
        <end position="300"/>
    </location>
</feature>
<dbReference type="InterPro" id="IPR011874">
    <property type="entry name" value="Fibro_Slime"/>
</dbReference>
<dbReference type="PANTHER" id="PTHR31137">
    <property type="entry name" value="PROTEIN PSIB-RELATED-RELATED"/>
    <property type="match status" value="1"/>
</dbReference>
<sequence>MKLALPTATSRTGAPRSLAVLLSTSMALAGCTLDIATIGRDISATTSSSSASSSSTFSAGGHGPGVFGPGAGGGFPQGTVGAGGDDRCEPQLVGVVRDFKAFDSEGGHPDFEYFAGDGMVGLVEPDLGPDDKPVYAHEGATDHTTGPEAFHQWYHDDPAVNVSIPYTIPLEVSEQGFGYFYREEFFPIDDQGWGNEGEDHNFSFTYELHMTFEYRLGDVFWFIGDDDLWVFINRRLAIDLGGLHAAKSAILDLDASAEELGLEVGKEYPLDFFHAERRGFGSTFSISTSLAFTNCDPILK</sequence>
<dbReference type="EMBL" id="JELY01002297">
    <property type="protein sequence ID" value="KYF53037.1"/>
    <property type="molecule type" value="Genomic_DNA"/>
</dbReference>
<dbReference type="NCBIfam" id="TIGR02148">
    <property type="entry name" value="Fibro_Slime"/>
    <property type="match status" value="1"/>
</dbReference>
<organism evidence="4 5">
    <name type="scientific">Sorangium cellulosum</name>
    <name type="common">Polyangium cellulosum</name>
    <dbReference type="NCBI Taxonomy" id="56"/>
    <lineage>
        <taxon>Bacteria</taxon>
        <taxon>Pseudomonadati</taxon>
        <taxon>Myxococcota</taxon>
        <taxon>Polyangia</taxon>
        <taxon>Polyangiales</taxon>
        <taxon>Polyangiaceae</taxon>
        <taxon>Sorangium</taxon>
    </lineage>
</organism>
<evidence type="ECO:0000256" key="1">
    <source>
        <dbReference type="SAM" id="MobiDB-lite"/>
    </source>
</evidence>
<dbReference type="Proteomes" id="UP000075420">
    <property type="component" value="Unassembled WGS sequence"/>
</dbReference>
<keyword evidence="2" id="KW-0732">Signal</keyword>
<proteinExistence type="predicted"/>
<evidence type="ECO:0000313" key="5">
    <source>
        <dbReference type="Proteomes" id="UP000075420"/>
    </source>
</evidence>
<dbReference type="GO" id="GO:0005576">
    <property type="term" value="C:extracellular region"/>
    <property type="evidence" value="ECO:0007669"/>
    <property type="project" value="TreeGrafter"/>
</dbReference>
<feature type="region of interest" description="Disordered" evidence="1">
    <location>
        <begin position="45"/>
        <end position="86"/>
    </location>
</feature>
<dbReference type="PROSITE" id="PS51820">
    <property type="entry name" value="PA14"/>
    <property type="match status" value="1"/>
</dbReference>
<accession>A0A150PBJ6</accession>
<evidence type="ECO:0000259" key="3">
    <source>
        <dbReference type="PROSITE" id="PS51820"/>
    </source>
</evidence>
<feature type="compositionally biased region" description="Gly residues" evidence="1">
    <location>
        <begin position="60"/>
        <end position="83"/>
    </location>
</feature>
<dbReference type="InterPro" id="IPR051154">
    <property type="entry name" value="Prespore-cell_inducing_factor"/>
</dbReference>
<dbReference type="AlphaFoldDB" id="A0A150PBJ6"/>
<name>A0A150PBJ6_SORCE</name>
<feature type="compositionally biased region" description="Low complexity" evidence="1">
    <location>
        <begin position="45"/>
        <end position="59"/>
    </location>
</feature>
<protein>
    <recommendedName>
        <fullName evidence="3">PA14 domain-containing protein</fullName>
    </recommendedName>
</protein>
<feature type="signal peptide" evidence="2">
    <location>
        <begin position="1"/>
        <end position="29"/>
    </location>
</feature>
<evidence type="ECO:0000313" key="4">
    <source>
        <dbReference type="EMBL" id="KYF53037.1"/>
    </source>
</evidence>
<comment type="caution">
    <text evidence="4">The sequence shown here is derived from an EMBL/GenBank/DDBJ whole genome shotgun (WGS) entry which is preliminary data.</text>
</comment>
<dbReference type="PROSITE" id="PS51257">
    <property type="entry name" value="PROKAR_LIPOPROTEIN"/>
    <property type="match status" value="1"/>
</dbReference>
<dbReference type="InterPro" id="IPR037524">
    <property type="entry name" value="PA14/GLEYA"/>
</dbReference>
<feature type="chain" id="PRO_5007565823" description="PA14 domain-containing protein" evidence="2">
    <location>
        <begin position="30"/>
        <end position="300"/>
    </location>
</feature>
<reference evidence="4 5" key="1">
    <citation type="submission" date="2014-02" db="EMBL/GenBank/DDBJ databases">
        <title>The small core and large imbalanced accessory genome model reveals a collaborative survival strategy of Sorangium cellulosum strains in nature.</title>
        <authorList>
            <person name="Han K."/>
            <person name="Peng R."/>
            <person name="Blom J."/>
            <person name="Li Y.-Z."/>
        </authorList>
    </citation>
    <scope>NUCLEOTIDE SEQUENCE [LARGE SCALE GENOMIC DNA]</scope>
    <source>
        <strain evidence="4 5">So0157-25</strain>
    </source>
</reference>
<gene>
    <name evidence="4" type="ORF">BE08_37395</name>
</gene>
<evidence type="ECO:0000256" key="2">
    <source>
        <dbReference type="SAM" id="SignalP"/>
    </source>
</evidence>